<gene>
    <name evidence="1" type="ORF">MED297_07133</name>
</gene>
<evidence type="ECO:0000313" key="2">
    <source>
        <dbReference type="Proteomes" id="UP000005953"/>
    </source>
</evidence>
<keyword evidence="2" id="KW-1185">Reference proteome</keyword>
<accession>A4BFC3</accession>
<dbReference type="AlphaFoldDB" id="A4BFC3"/>
<dbReference type="EMBL" id="AAOE01000012">
    <property type="protein sequence ID" value="EAR09236.1"/>
    <property type="molecule type" value="Genomic_DNA"/>
</dbReference>
<dbReference type="Proteomes" id="UP000005953">
    <property type="component" value="Unassembled WGS sequence"/>
</dbReference>
<name>A4BFC3_9GAMM</name>
<proteinExistence type="predicted"/>
<sequence>MLGEGAKMTGTYDWNPMPHQVEINCPSCGSPCVFEFAEVVKIKQKKDVPFFEQSDIFDYSVFTDSCGHKWHGAVYFANLHGGSTKAITNLPDGYSPESWSHSRYLVRNHGLDLGAFSCNHCLTRKPYILQWPQDAYYSFNYKGAVLWAFHRESAIDLRDYIASYERKPEEFKWSSFLLHVPTIFKKQNAREPIVRQINKLLA</sequence>
<organism evidence="1 2">
    <name type="scientific">Reinekea blandensis MED297</name>
    <dbReference type="NCBI Taxonomy" id="314283"/>
    <lineage>
        <taxon>Bacteria</taxon>
        <taxon>Pseudomonadati</taxon>
        <taxon>Pseudomonadota</taxon>
        <taxon>Gammaproteobacteria</taxon>
        <taxon>Oceanospirillales</taxon>
        <taxon>Saccharospirillaceae</taxon>
        <taxon>Reinekea</taxon>
    </lineage>
</organism>
<reference evidence="1 2" key="1">
    <citation type="submission" date="2006-02" db="EMBL/GenBank/DDBJ databases">
        <authorList>
            <person name="Pinhassi J."/>
            <person name="Pedros-Alio C."/>
            <person name="Ferriera S."/>
            <person name="Johnson J."/>
            <person name="Kravitz S."/>
            <person name="Halpern A."/>
            <person name="Remington K."/>
            <person name="Beeson K."/>
            <person name="Tran B."/>
            <person name="Rogers Y.-H."/>
            <person name="Friedman R."/>
            <person name="Venter J.C."/>
        </authorList>
    </citation>
    <scope>NUCLEOTIDE SEQUENCE [LARGE SCALE GENOMIC DNA]</scope>
    <source>
        <strain evidence="1 2">MED297</strain>
    </source>
</reference>
<evidence type="ECO:0000313" key="1">
    <source>
        <dbReference type="EMBL" id="EAR09236.1"/>
    </source>
</evidence>
<protein>
    <submittedName>
        <fullName evidence="1">Uncharacterized protein</fullName>
    </submittedName>
</protein>
<comment type="caution">
    <text evidence="1">The sequence shown here is derived from an EMBL/GenBank/DDBJ whole genome shotgun (WGS) entry which is preliminary data.</text>
</comment>
<dbReference type="HOGENOM" id="CLU_1431771_0_0_6"/>